<dbReference type="GO" id="GO:0008270">
    <property type="term" value="F:zinc ion binding"/>
    <property type="evidence" value="ECO:0007669"/>
    <property type="project" value="UniProtKB-KW"/>
</dbReference>
<dbReference type="InterPro" id="IPR001965">
    <property type="entry name" value="Znf_PHD"/>
</dbReference>
<gene>
    <name evidence="8" type="ORF">QE152_g35979</name>
</gene>
<evidence type="ECO:0000256" key="5">
    <source>
        <dbReference type="SAM" id="Coils"/>
    </source>
</evidence>
<evidence type="ECO:0000256" key="2">
    <source>
        <dbReference type="ARBA" id="ARBA00022771"/>
    </source>
</evidence>
<keyword evidence="2 4" id="KW-0863">Zinc-finger</keyword>
<evidence type="ECO:0000256" key="1">
    <source>
        <dbReference type="ARBA" id="ARBA00022723"/>
    </source>
</evidence>
<feature type="region of interest" description="Disordered" evidence="6">
    <location>
        <begin position="171"/>
        <end position="190"/>
    </location>
</feature>
<dbReference type="AlphaFoldDB" id="A0AAW1IEB7"/>
<evidence type="ECO:0000259" key="7">
    <source>
        <dbReference type="PROSITE" id="PS50016"/>
    </source>
</evidence>
<proteinExistence type="predicted"/>
<reference evidence="8 9" key="1">
    <citation type="journal article" date="2024" name="BMC Genomics">
        <title>De novo assembly and annotation of Popillia japonica's genome with initial clues to its potential as an invasive pest.</title>
        <authorList>
            <person name="Cucini C."/>
            <person name="Boschi S."/>
            <person name="Funari R."/>
            <person name="Cardaioli E."/>
            <person name="Iannotti N."/>
            <person name="Marturano G."/>
            <person name="Paoli F."/>
            <person name="Bruttini M."/>
            <person name="Carapelli A."/>
            <person name="Frati F."/>
            <person name="Nardi F."/>
        </authorList>
    </citation>
    <scope>NUCLEOTIDE SEQUENCE [LARGE SCALE GENOMIC DNA]</scope>
    <source>
        <strain evidence="8">DMR45628</strain>
    </source>
</reference>
<comment type="caution">
    <text evidence="8">The sequence shown here is derived from an EMBL/GenBank/DDBJ whole genome shotgun (WGS) entry which is preliminary data.</text>
</comment>
<dbReference type="InterPro" id="IPR013083">
    <property type="entry name" value="Znf_RING/FYVE/PHD"/>
</dbReference>
<evidence type="ECO:0000313" key="9">
    <source>
        <dbReference type="Proteomes" id="UP001458880"/>
    </source>
</evidence>
<evidence type="ECO:0000256" key="6">
    <source>
        <dbReference type="SAM" id="MobiDB-lite"/>
    </source>
</evidence>
<evidence type="ECO:0000313" key="8">
    <source>
        <dbReference type="EMBL" id="KAK9687822.1"/>
    </source>
</evidence>
<dbReference type="SMART" id="SM00249">
    <property type="entry name" value="PHD"/>
    <property type="match status" value="1"/>
</dbReference>
<sequence length="418" mass="48473">MAIKCMSCDKPISRYEDYIGCYIKYIKMAIKCMSCDKPISRYEDYIGCRSKCQGNYHIGCVELSDAVFTRMKEDGSVRQWACPKCLDATVLLGKNTQDGGKLETYIHEQITKAIDKIVNITLSRFNTEFERLRTENKQLLQEIKELKIVVTRKLLQEIKELKIVVTRNSNTKSFEAQSKHDPRSHKQSVVNKQRLEKLYPRSHKQSVVNKQRLEKLSQITDLKVVTKETENSHTNTDTDLEQSQKTIATGNTNTRYSDVLKRNYDQKDCLQTEQIDVVNVAENNASEYTTVKRRRWTSKLNVTYGTAVNTKLKGVTRFAHLHVYGLEPNTMENDIIKYVTSKGIEKVKAEKLNSKHPDEYASYKISIPFEKLDEAKKPEMWPSGVRVNRMSTHRIRYPYLLKSLMRQRNRKCGLLECG</sequence>
<feature type="domain" description="PHD-type" evidence="7">
    <location>
        <begin position="29"/>
        <end position="88"/>
    </location>
</feature>
<dbReference type="InterPro" id="IPR019786">
    <property type="entry name" value="Zinc_finger_PHD-type_CS"/>
</dbReference>
<organism evidence="8 9">
    <name type="scientific">Popillia japonica</name>
    <name type="common">Japanese beetle</name>
    <dbReference type="NCBI Taxonomy" id="7064"/>
    <lineage>
        <taxon>Eukaryota</taxon>
        <taxon>Metazoa</taxon>
        <taxon>Ecdysozoa</taxon>
        <taxon>Arthropoda</taxon>
        <taxon>Hexapoda</taxon>
        <taxon>Insecta</taxon>
        <taxon>Pterygota</taxon>
        <taxon>Neoptera</taxon>
        <taxon>Endopterygota</taxon>
        <taxon>Coleoptera</taxon>
        <taxon>Polyphaga</taxon>
        <taxon>Scarabaeiformia</taxon>
        <taxon>Scarabaeidae</taxon>
        <taxon>Rutelinae</taxon>
        <taxon>Popillia</taxon>
    </lineage>
</organism>
<feature type="coiled-coil region" evidence="5">
    <location>
        <begin position="122"/>
        <end position="149"/>
    </location>
</feature>
<keyword evidence="9" id="KW-1185">Reference proteome</keyword>
<keyword evidence="5" id="KW-0175">Coiled coil</keyword>
<dbReference type="SUPFAM" id="SSF57903">
    <property type="entry name" value="FYVE/PHD zinc finger"/>
    <property type="match status" value="1"/>
</dbReference>
<protein>
    <recommendedName>
        <fullName evidence="7">PHD-type domain-containing protein</fullName>
    </recommendedName>
</protein>
<dbReference type="EMBL" id="JASPKY010000621">
    <property type="protein sequence ID" value="KAK9687822.1"/>
    <property type="molecule type" value="Genomic_DNA"/>
</dbReference>
<dbReference type="PROSITE" id="PS01359">
    <property type="entry name" value="ZF_PHD_1"/>
    <property type="match status" value="1"/>
</dbReference>
<keyword evidence="3" id="KW-0862">Zinc</keyword>
<dbReference type="PROSITE" id="PS50016">
    <property type="entry name" value="ZF_PHD_2"/>
    <property type="match status" value="1"/>
</dbReference>
<evidence type="ECO:0000256" key="3">
    <source>
        <dbReference type="ARBA" id="ARBA00022833"/>
    </source>
</evidence>
<dbReference type="Gene3D" id="3.30.40.10">
    <property type="entry name" value="Zinc/RING finger domain, C3HC4 (zinc finger)"/>
    <property type="match status" value="1"/>
</dbReference>
<dbReference type="Proteomes" id="UP001458880">
    <property type="component" value="Unassembled WGS sequence"/>
</dbReference>
<keyword evidence="1" id="KW-0479">Metal-binding</keyword>
<evidence type="ECO:0000256" key="4">
    <source>
        <dbReference type="PROSITE-ProRule" id="PRU00146"/>
    </source>
</evidence>
<name>A0AAW1IEB7_POPJA</name>
<dbReference type="InterPro" id="IPR011011">
    <property type="entry name" value="Znf_FYVE_PHD"/>
</dbReference>
<dbReference type="InterPro" id="IPR019787">
    <property type="entry name" value="Znf_PHD-finger"/>
</dbReference>
<accession>A0AAW1IEB7</accession>